<gene>
    <name evidence="1" type="ORF">ILEXP_LOCUS38600</name>
</gene>
<organism evidence="1 2">
    <name type="scientific">Ilex paraguariensis</name>
    <name type="common">yerba mate</name>
    <dbReference type="NCBI Taxonomy" id="185542"/>
    <lineage>
        <taxon>Eukaryota</taxon>
        <taxon>Viridiplantae</taxon>
        <taxon>Streptophyta</taxon>
        <taxon>Embryophyta</taxon>
        <taxon>Tracheophyta</taxon>
        <taxon>Spermatophyta</taxon>
        <taxon>Magnoliopsida</taxon>
        <taxon>eudicotyledons</taxon>
        <taxon>Gunneridae</taxon>
        <taxon>Pentapetalae</taxon>
        <taxon>asterids</taxon>
        <taxon>campanulids</taxon>
        <taxon>Aquifoliales</taxon>
        <taxon>Aquifoliaceae</taxon>
        <taxon>Ilex</taxon>
    </lineage>
</organism>
<dbReference type="Proteomes" id="UP001642360">
    <property type="component" value="Unassembled WGS sequence"/>
</dbReference>
<dbReference type="AlphaFoldDB" id="A0ABC8TMU9"/>
<feature type="non-terminal residue" evidence="1">
    <location>
        <position position="1"/>
    </location>
</feature>
<dbReference type="EMBL" id="CAUOFW020005254">
    <property type="protein sequence ID" value="CAK9169156.1"/>
    <property type="molecule type" value="Genomic_DNA"/>
</dbReference>
<protein>
    <submittedName>
        <fullName evidence="1">Uncharacterized protein</fullName>
    </submittedName>
</protein>
<sequence length="114" mass="12472">TQSQSYHGNHPHSVGHFNKQLMHGGTLLVAGGREGEEERVEGGGWLFDCGSGERWDCGGWLRGGSGGDGVRWWKLMIEEKKEWREGEGVTCERVLPEVRFSSLGAGGCATGKRQ</sequence>
<accession>A0ABC8TMU9</accession>
<name>A0ABC8TMU9_9AQUA</name>
<reference evidence="1 2" key="1">
    <citation type="submission" date="2024-02" db="EMBL/GenBank/DDBJ databases">
        <authorList>
            <person name="Vignale AGUSTIN F."/>
            <person name="Sosa J E."/>
            <person name="Modenutti C."/>
        </authorList>
    </citation>
    <scope>NUCLEOTIDE SEQUENCE [LARGE SCALE GENOMIC DNA]</scope>
</reference>
<comment type="caution">
    <text evidence="1">The sequence shown here is derived from an EMBL/GenBank/DDBJ whole genome shotgun (WGS) entry which is preliminary data.</text>
</comment>
<evidence type="ECO:0000313" key="1">
    <source>
        <dbReference type="EMBL" id="CAK9169156.1"/>
    </source>
</evidence>
<proteinExistence type="predicted"/>
<evidence type="ECO:0000313" key="2">
    <source>
        <dbReference type="Proteomes" id="UP001642360"/>
    </source>
</evidence>
<keyword evidence="2" id="KW-1185">Reference proteome</keyword>